<protein>
    <submittedName>
        <fullName evidence="2">Uncharacterized protein</fullName>
    </submittedName>
</protein>
<sequence>MVAYVLAGVYHGCTRFRNQSASKPDWFLLVAGWVGGFVFFVCILGFIFLLLHPMEVPELP</sequence>
<keyword evidence="1" id="KW-0472">Membrane</keyword>
<dbReference type="Proteomes" id="UP000284250">
    <property type="component" value="Unassembled WGS sequence"/>
</dbReference>
<gene>
    <name evidence="2" type="ORF">D0T11_01805</name>
</gene>
<evidence type="ECO:0000313" key="3">
    <source>
        <dbReference type="Proteomes" id="UP000284250"/>
    </source>
</evidence>
<accession>A0A418R975</accession>
<keyword evidence="3" id="KW-1185">Reference proteome</keyword>
<proteinExistence type="predicted"/>
<evidence type="ECO:0000256" key="1">
    <source>
        <dbReference type="SAM" id="Phobius"/>
    </source>
</evidence>
<dbReference type="AlphaFoldDB" id="A0A418R975"/>
<keyword evidence="1" id="KW-0812">Transmembrane</keyword>
<evidence type="ECO:0000313" key="2">
    <source>
        <dbReference type="EMBL" id="RIY13841.1"/>
    </source>
</evidence>
<comment type="caution">
    <text evidence="2">The sequence shown here is derived from an EMBL/GenBank/DDBJ whole genome shotgun (WGS) entry which is preliminary data.</text>
</comment>
<feature type="transmembrane region" description="Helical" evidence="1">
    <location>
        <begin position="26"/>
        <end position="51"/>
    </location>
</feature>
<name>A0A418R975_9BACT</name>
<organism evidence="2 3">
    <name type="scientific">Hymenobacter rubripertinctus</name>
    <dbReference type="NCBI Taxonomy" id="2029981"/>
    <lineage>
        <taxon>Bacteria</taxon>
        <taxon>Pseudomonadati</taxon>
        <taxon>Bacteroidota</taxon>
        <taxon>Cytophagia</taxon>
        <taxon>Cytophagales</taxon>
        <taxon>Hymenobacteraceae</taxon>
        <taxon>Hymenobacter</taxon>
    </lineage>
</organism>
<reference evidence="2 3" key="1">
    <citation type="submission" date="2019-01" db="EMBL/GenBank/DDBJ databases">
        <title>Hymenobacter humicola sp. nov., isolated from soils in Antarctica.</title>
        <authorList>
            <person name="Sedlacek I."/>
            <person name="Holochova P."/>
            <person name="Kralova S."/>
            <person name="Pantucek R."/>
            <person name="Stankova E."/>
            <person name="Vrbovska V."/>
            <person name="Kristofova L."/>
            <person name="Svec P."/>
            <person name="Busse H.-J."/>
        </authorList>
    </citation>
    <scope>NUCLEOTIDE SEQUENCE [LARGE SCALE GENOMIC DNA]</scope>
    <source>
        <strain evidence="2 3">CCM 8852</strain>
    </source>
</reference>
<keyword evidence="1" id="KW-1133">Transmembrane helix</keyword>
<dbReference type="EMBL" id="QYCN01000002">
    <property type="protein sequence ID" value="RIY13841.1"/>
    <property type="molecule type" value="Genomic_DNA"/>
</dbReference>